<protein>
    <recommendedName>
        <fullName evidence="1">Phosphoinositide phospholipase C</fullName>
        <ecNumber evidence="1">3.1.4.11</ecNumber>
    </recommendedName>
</protein>
<evidence type="ECO:0000256" key="1">
    <source>
        <dbReference type="RuleBase" id="RU361133"/>
    </source>
</evidence>
<dbReference type="InterPro" id="IPR000909">
    <property type="entry name" value="PLipase_C_PInositol-sp_X_dom"/>
</dbReference>
<reference evidence="3 4" key="1">
    <citation type="journal article" date="2015" name="Genome Announc.">
        <title>Draft Genome Sequence and Gene Annotation of the Entomopathogenic Fungus Verticillium hemipterigenum.</title>
        <authorList>
            <person name="Horn F."/>
            <person name="Habel A."/>
            <person name="Scharf D.H."/>
            <person name="Dworschak J."/>
            <person name="Brakhage A.A."/>
            <person name="Guthke R."/>
            <person name="Hertweck C."/>
            <person name="Linde J."/>
        </authorList>
    </citation>
    <scope>NUCLEOTIDE SEQUENCE [LARGE SCALE GENOMIC DNA]</scope>
</reference>
<feature type="domain" description="PI-PLC Y-box" evidence="2">
    <location>
        <begin position="977"/>
        <end position="1090"/>
    </location>
</feature>
<dbReference type="GO" id="GO:0051209">
    <property type="term" value="P:release of sequestered calcium ion into cytosol"/>
    <property type="evidence" value="ECO:0007669"/>
    <property type="project" value="TreeGrafter"/>
</dbReference>
<dbReference type="OrthoDB" id="4941462at2759"/>
<proteinExistence type="predicted"/>
<gene>
    <name evidence="3" type="ORF">VHEMI04701</name>
</gene>
<dbReference type="Pfam" id="PF00388">
    <property type="entry name" value="PI-PLC-X"/>
    <property type="match status" value="1"/>
</dbReference>
<name>A0A0A1SW04_9HYPO</name>
<keyword evidence="1" id="KW-0442">Lipid degradation</keyword>
<dbReference type="EC" id="3.1.4.11" evidence="1"/>
<dbReference type="GO" id="GO:0004435">
    <property type="term" value="F:phosphatidylinositol-4,5-bisphosphate phospholipase C activity"/>
    <property type="evidence" value="ECO:0007669"/>
    <property type="project" value="UniProtKB-EC"/>
</dbReference>
<accession>A0A0A1SW04</accession>
<dbReference type="PROSITE" id="PS50008">
    <property type="entry name" value="PIPLC_Y_DOMAIN"/>
    <property type="match status" value="1"/>
</dbReference>
<dbReference type="Gene3D" id="3.20.20.190">
    <property type="entry name" value="Phosphatidylinositol (PI) phosphodiesterase"/>
    <property type="match status" value="1"/>
</dbReference>
<dbReference type="SUPFAM" id="SSF51695">
    <property type="entry name" value="PLC-like phosphodiesterases"/>
    <property type="match status" value="1"/>
</dbReference>
<dbReference type="PROSITE" id="PS50007">
    <property type="entry name" value="PIPLC_X_DOMAIN"/>
    <property type="match status" value="1"/>
</dbReference>
<dbReference type="InterPro" id="IPR001711">
    <property type="entry name" value="PLipase_C_Pinositol-sp_Y"/>
</dbReference>
<dbReference type="PRINTS" id="PR00390">
    <property type="entry name" value="PHPHLIPASEC"/>
</dbReference>
<dbReference type="PANTHER" id="PTHR10336">
    <property type="entry name" value="PHOSPHOINOSITIDE-SPECIFIC PHOSPHOLIPASE C FAMILY PROTEIN"/>
    <property type="match status" value="1"/>
</dbReference>
<comment type="catalytic activity">
    <reaction evidence="1">
        <text>a 1,2-diacyl-sn-glycero-3-phospho-(1D-myo-inositol-4,5-bisphosphate) + H2O = 1D-myo-inositol 1,4,5-trisphosphate + a 1,2-diacyl-sn-glycerol + H(+)</text>
        <dbReference type="Rhea" id="RHEA:33179"/>
        <dbReference type="ChEBI" id="CHEBI:15377"/>
        <dbReference type="ChEBI" id="CHEBI:15378"/>
        <dbReference type="ChEBI" id="CHEBI:17815"/>
        <dbReference type="ChEBI" id="CHEBI:58456"/>
        <dbReference type="ChEBI" id="CHEBI:203600"/>
        <dbReference type="EC" id="3.1.4.11"/>
    </reaction>
</comment>
<keyword evidence="1" id="KW-0443">Lipid metabolism</keyword>
<keyword evidence="1" id="KW-0378">Hydrolase</keyword>
<dbReference type="InterPro" id="IPR035892">
    <property type="entry name" value="C2_domain_sf"/>
</dbReference>
<dbReference type="HOGENOM" id="CLU_264438_0_0_1"/>
<dbReference type="SMART" id="SM00149">
    <property type="entry name" value="PLCYc"/>
    <property type="match status" value="1"/>
</dbReference>
<dbReference type="AlphaFoldDB" id="A0A0A1SW04"/>
<keyword evidence="4" id="KW-1185">Reference proteome</keyword>
<organism evidence="3 4">
    <name type="scientific">[Torrubiella] hemipterigena</name>
    <dbReference type="NCBI Taxonomy" id="1531966"/>
    <lineage>
        <taxon>Eukaryota</taxon>
        <taxon>Fungi</taxon>
        <taxon>Dikarya</taxon>
        <taxon>Ascomycota</taxon>
        <taxon>Pezizomycotina</taxon>
        <taxon>Sordariomycetes</taxon>
        <taxon>Hypocreomycetidae</taxon>
        <taxon>Hypocreales</taxon>
        <taxon>Clavicipitaceae</taxon>
        <taxon>Clavicipitaceae incertae sedis</taxon>
        <taxon>'Torrubiella' clade</taxon>
    </lineage>
</organism>
<dbReference type="Gene3D" id="2.60.40.150">
    <property type="entry name" value="C2 domain"/>
    <property type="match status" value="1"/>
</dbReference>
<dbReference type="InterPro" id="IPR001192">
    <property type="entry name" value="PI-PLC_fam"/>
</dbReference>
<dbReference type="InterPro" id="IPR017946">
    <property type="entry name" value="PLC-like_Pdiesterase_TIM-brl"/>
</dbReference>
<dbReference type="CDD" id="cd00275">
    <property type="entry name" value="C2_PLC_like"/>
    <property type="match status" value="1"/>
</dbReference>
<dbReference type="EMBL" id="CDHN01000002">
    <property type="protein sequence ID" value="CEJ88372.1"/>
    <property type="molecule type" value="Genomic_DNA"/>
</dbReference>
<sequence length="1253" mass="140713">MDHGKWMIILDNLDEDISGDVQQPPDSELPVAPDEVLGDIANLAVACRDLLQLLSSQYEAQSVPSSEAKSQRIAFEIWAAAVGAYRNGEQSLAYRLKSLPDTSAQILKLLSSLYILLQRQLAVLKLGKEASFSGSDSETSSVYSATSVRLAQYSDDDSDVIPSSHSFWISIHDTIVSLRQLGLQLRRAGASHRRERVRRFMQLPRNKHLYDLVRSIALQTIQYRFPQMIWWLQERIAESIVIRRGRVLYLEQHQVKIRVAEQPVLSVPRTEPPIIVPVPSDAVGAQDPEPVVRPPTISESISPSLNQRTEVSQTIATKYTKVTKAPSVSSMTITTGSFPSFPAVEPTSHSFICPYCSLEYPTSDFTSQSAWHTHLIHDLEPFFCVEQECVNPFDCGSSYSSWIAHMKKEHGNPKWQCWYCPQSPAGPLEFTSSPAFKDHLTKKHGDKVTDSLRDTVIKHSVIHGGLKVLSCLFCGGYPAEIEATHENPHTPEAIEALLKHIRNHLISCALILLPRSLESIQADVERGSDAGDDGGNASDKDVENISVLEGLTTDEQLRCSAGYCECHIASSIETGDWSKLNNENPPGHSPADAILRALNETRQTHDTGEWEFCSPFSVGQKLGRMSTEYPDLEHDEVLHEYFQLKSFAAPDAKASDPNIPSSDALDAEYSGPSFDMLVPPNLIPIFRAIYTDLCGKEPSITKGRLYSFLRFTQNIYPVPEMEHRYYGFMQFVLFTVEHNIWSRLPAPTPTPLDYPMTNYFINSCGDMFNIGNRLVRRHELDIYTSGLLREYRCIQFTVWNSDATYPFESSVLSARPKWQVQKLSPSEQSGVDGSGSLLPVSKRLKDISPPEEPVGEITEPVVKYTRDALAWFGFRSVCESIRNTAFAVNDLPLIVIITVYADLEQQKVMVSTLKEVWQGLLLDAPIEGCDPDLQVPRLGDVKKRILLQIRNVPSEEVQPRLPRVEAGQPQRAIYPPLRALCVYTRSERFEDYQSLRQTTATHPAHVFSISEAGINEVNLHDNRAVFLHNKSFFMHAYPSFRSSSSVNMATLWKRGVQMVAVNLRNMDKGMMLNRAMFQDTNGWILKPAGYKSSDKSSEVAEQAISPITIDLDVTIYLGLNVAPPNPRLGGSTRCMVHVELHTDYSDAASTTRQRLIPFQHKEQTSIRESCDPFWGENGETLRLHQISGVMPLFNFLRFSVKDADATVSTDFSWACIRLDRVQQGYQFIQLYNPQGNPVLDGKLFVKIEIAKRG</sequence>
<dbReference type="Proteomes" id="UP000039046">
    <property type="component" value="Unassembled WGS sequence"/>
</dbReference>
<dbReference type="Pfam" id="PF00387">
    <property type="entry name" value="PI-PLC-Y"/>
    <property type="match status" value="1"/>
</dbReference>
<dbReference type="GO" id="GO:0048015">
    <property type="term" value="P:phosphatidylinositol-mediated signaling"/>
    <property type="evidence" value="ECO:0007669"/>
    <property type="project" value="TreeGrafter"/>
</dbReference>
<evidence type="ECO:0000259" key="2">
    <source>
        <dbReference type="PROSITE" id="PS50008"/>
    </source>
</evidence>
<dbReference type="GO" id="GO:0016042">
    <property type="term" value="P:lipid catabolic process"/>
    <property type="evidence" value="ECO:0007669"/>
    <property type="project" value="UniProtKB-KW"/>
</dbReference>
<evidence type="ECO:0000313" key="4">
    <source>
        <dbReference type="Proteomes" id="UP000039046"/>
    </source>
</evidence>
<dbReference type="SUPFAM" id="SSF49562">
    <property type="entry name" value="C2 domain (Calcium/lipid-binding domain, CaLB)"/>
    <property type="match status" value="1"/>
</dbReference>
<dbReference type="PANTHER" id="PTHR10336:SF82">
    <property type="entry name" value="PHOSPHOINOSITIDE PHOSPHOLIPASE C"/>
    <property type="match status" value="1"/>
</dbReference>
<evidence type="ECO:0000313" key="3">
    <source>
        <dbReference type="EMBL" id="CEJ88372.1"/>
    </source>
</evidence>
<dbReference type="STRING" id="1531966.A0A0A1SW04"/>